<organism evidence="2 3">
    <name type="scientific">Mycobacterium avium subsp. hominissuis</name>
    <dbReference type="NCBI Taxonomy" id="439334"/>
    <lineage>
        <taxon>Bacteria</taxon>
        <taxon>Bacillati</taxon>
        <taxon>Actinomycetota</taxon>
        <taxon>Actinomycetes</taxon>
        <taxon>Mycobacteriales</taxon>
        <taxon>Mycobacteriaceae</taxon>
        <taxon>Mycobacterium</taxon>
        <taxon>Mycobacterium avium complex (MAC)</taxon>
    </lineage>
</organism>
<dbReference type="EMBL" id="CP029334">
    <property type="protein sequence ID" value="AXO25981.1"/>
    <property type="molecule type" value="Genomic_DNA"/>
</dbReference>
<proteinExistence type="predicted"/>
<dbReference type="Pfam" id="PF13604">
    <property type="entry name" value="AAA_30"/>
    <property type="match status" value="2"/>
</dbReference>
<evidence type="ECO:0000313" key="2">
    <source>
        <dbReference type="EMBL" id="AXO25981.1"/>
    </source>
</evidence>
<evidence type="ECO:0000313" key="3">
    <source>
        <dbReference type="Proteomes" id="UP000259236"/>
    </source>
</evidence>
<accession>A0A3B6XFD5</accession>
<dbReference type="Gene3D" id="3.40.50.300">
    <property type="entry name" value="P-loop containing nucleotide triphosphate hydrolases"/>
    <property type="match status" value="2"/>
</dbReference>
<dbReference type="InterPro" id="IPR027417">
    <property type="entry name" value="P-loop_NTPase"/>
</dbReference>
<dbReference type="SUPFAM" id="SSF52540">
    <property type="entry name" value="P-loop containing nucleoside triphosphate hydrolases"/>
    <property type="match status" value="2"/>
</dbReference>
<name>A0A3B6XFD5_MYCAV</name>
<dbReference type="RefSeq" id="WP_116671181.1">
    <property type="nucleotide sequence ID" value="NZ_CP029334.1"/>
</dbReference>
<evidence type="ECO:0000259" key="1">
    <source>
        <dbReference type="Pfam" id="PF08751"/>
    </source>
</evidence>
<reference evidence="2 3" key="1">
    <citation type="submission" date="2018-05" db="EMBL/GenBank/DDBJ databases">
        <title>Sequencing and annotation of Mycobacterium avium strain 109 (MAC109).</title>
        <authorList>
            <person name="Matern W.M."/>
            <person name="Bader J.S."/>
            <person name="Karakousis P.C."/>
        </authorList>
    </citation>
    <scope>NUCLEOTIDE SEQUENCE [LARGE SCALE GENOMIC DNA]</scope>
    <source>
        <strain evidence="2 3">MAC109</strain>
        <plasmid evidence="2 3">pMAC109b</plasmid>
    </source>
</reference>
<protein>
    <submittedName>
        <fullName evidence="2">TrwC relaxase</fullName>
    </submittedName>
</protein>
<geneLocation type="plasmid" evidence="2 3">
    <name>pMAC109b</name>
</geneLocation>
<dbReference type="SUPFAM" id="SSF55464">
    <property type="entry name" value="Origin of replication-binding domain, RBD-like"/>
    <property type="match status" value="1"/>
</dbReference>
<dbReference type="Pfam" id="PF08751">
    <property type="entry name" value="TrwC"/>
    <property type="match status" value="1"/>
</dbReference>
<dbReference type="NCBIfam" id="NF041492">
    <property type="entry name" value="MobF"/>
    <property type="match status" value="1"/>
</dbReference>
<gene>
    <name evidence="2" type="ORF">DFS55_25420</name>
</gene>
<dbReference type="CDD" id="cd18809">
    <property type="entry name" value="SF1_C_RecD"/>
    <property type="match status" value="1"/>
</dbReference>
<sequence length="1207" mass="130234">MLSISKPMKRHSVRYYNDTARAAISASADRQRAGGGLAEYYSEGETRAPVWVCVGESGDAEKAAALVGLSAADRAGGPADLDVVARWLDEGIAPNGAQGRAFSARSTHGFDLTFGAPKSVTLLRAVSGDDVLAKAVVEAHNHAVREALEYLYDHAGYTRVHNPDTGKKDLVRLPGLVMAAYQHETSRDGDPHLHTHVLLPNTQARGDGTLVSVDSKSLHHEAKAAGIIYQATLRHHLLQSVGLEWGPIDPRTGMAEIAGVDRATIKSWSQRSTELRAWAEQNLVVDEQGGATAAQLAAAQKATRPAKPEHLSWAELKHLWAHDGRGFVIDETAQLAARLARKSMRFDVHALGRQAAVGIDKAAFTRADLVEAIGSRLPPSIEGAGSQSDGNAIPPRYLIEGIAERIGIRISAPRLAHEREGHERFTTAAVIAEEAAIVELMGSRDKRAALAPEALDTAGLSVDQAAAITAIATSPWLIQPLSAPAGAGKTTSLKALRAAAHRGGISRVVVLAPTGKAVDVAVREGAGDTGYTVDKAVKDLRNQELTFDARTLVVVDEAGMVGTPHLRQLLTAATTAGAKIVLVGDAYQLAPVKARGGMFAQLVADLPWAQKLSEVWRMRDPAERTASLAVRNGGPKPLRRAVEWYRTHDRLHTGDALTMAHDALTAYQTDLDAGKDALLMTDRWEVCDALNTRLHHQTVAPQAPTVAGARGHRIGVGDVIISRRNDATVPVVDATDSTTVAEPVRNGHRWRVYKIDPDNHRVYARRLTDGARAMFAGEYLAEHVHYGYAVTVHASQGATAGDALTAGTAHAILSESAGRNLAYVALTRGRDANHVYTYENSTADDYLAEHVQAAQDHRGVHAAQRGTSREAAASLRAILGRDERAQTVMAAAVAIDRTQQPAALRSLLTKRDRVRTRLRAEDRTHTAARELAAELPALRHEIDFADVAGRAFAGATGYPIPANTLDHLDEAHRQVVTAIARDLHAVQSLHLYPGADKAAALTAITDAAHRDHRHVLALPATPQTHAYASTRPYADNAAHIQQTPTEQALAKIRELADAGRRLPRGNLVIVDDADHLAANHLQWLANNAAATNTKLLLITTPDQRTPDHTLTAALDHLLPWAHHLGTPDPAHQRTRTAIERTEHHLAAAPDITSPTHQAARELLNRRDALLNHFNEERRFEQRLDTIAARNRARARNKDRGHDYGLGL</sequence>
<dbReference type="Proteomes" id="UP000259236">
    <property type="component" value="Plasmid pMAC109b"/>
</dbReference>
<dbReference type="AlphaFoldDB" id="A0A3B6XFD5"/>
<dbReference type="InterPro" id="IPR014862">
    <property type="entry name" value="TrwC"/>
</dbReference>
<keyword evidence="2" id="KW-0614">Plasmid</keyword>
<feature type="domain" description="TrwC relaxase" evidence="1">
    <location>
        <begin position="13"/>
        <end position="323"/>
    </location>
</feature>